<gene>
    <name evidence="1" type="ORF">JK635_01680</name>
</gene>
<feature type="non-terminal residue" evidence="1">
    <location>
        <position position="144"/>
    </location>
</feature>
<keyword evidence="2" id="KW-1185">Reference proteome</keyword>
<protein>
    <submittedName>
        <fullName evidence="1">Uncharacterized protein</fullName>
    </submittedName>
</protein>
<dbReference type="EMBL" id="JAESWB010000020">
    <property type="protein sequence ID" value="MBL4950950.1"/>
    <property type="molecule type" value="Genomic_DNA"/>
</dbReference>
<reference evidence="1 2" key="1">
    <citation type="submission" date="2021-01" db="EMBL/GenBank/DDBJ databases">
        <title>Genome public.</title>
        <authorList>
            <person name="Liu C."/>
            <person name="Sun Q."/>
        </authorList>
    </citation>
    <scope>NUCLEOTIDE SEQUENCE [LARGE SCALE GENOMIC DNA]</scope>
    <source>
        <strain evidence="1 2">YIM B02564</strain>
    </source>
</reference>
<evidence type="ECO:0000313" key="1">
    <source>
        <dbReference type="EMBL" id="MBL4950950.1"/>
    </source>
</evidence>
<comment type="caution">
    <text evidence="1">The sequence shown here is derived from an EMBL/GenBank/DDBJ whole genome shotgun (WGS) entry which is preliminary data.</text>
</comment>
<proteinExistence type="predicted"/>
<evidence type="ECO:0000313" key="2">
    <source>
        <dbReference type="Proteomes" id="UP000623967"/>
    </source>
</evidence>
<dbReference type="Proteomes" id="UP000623967">
    <property type="component" value="Unassembled WGS sequence"/>
</dbReference>
<sequence length="144" mass="15923">MKKINLSNTVIHEITLEFFKKLKGPNGDIVITGGVLETTPPNTPSVSMEKTLSAAIFSPKMGEATSRAQLKIQQKKAISAIEDTRGIKMENLSKVRVPDISEFSQAVQKALKSFFQIAYEIPYFMLHTTFSLNMSKILSIGSLT</sequence>
<accession>A0ABS1THZ9</accession>
<organism evidence="1 2">
    <name type="scientific">Neobacillus paridis</name>
    <dbReference type="NCBI Taxonomy" id="2803862"/>
    <lineage>
        <taxon>Bacteria</taxon>
        <taxon>Bacillati</taxon>
        <taxon>Bacillota</taxon>
        <taxon>Bacilli</taxon>
        <taxon>Bacillales</taxon>
        <taxon>Bacillaceae</taxon>
        <taxon>Neobacillus</taxon>
    </lineage>
</organism>
<name>A0ABS1THZ9_9BACI</name>